<dbReference type="OrthoDB" id="784813at2759"/>
<organism evidence="3 4">
    <name type="scientific">Cucumis melo var. makuwa</name>
    <name type="common">Oriental melon</name>
    <dbReference type="NCBI Taxonomy" id="1194695"/>
    <lineage>
        <taxon>Eukaryota</taxon>
        <taxon>Viridiplantae</taxon>
        <taxon>Streptophyta</taxon>
        <taxon>Embryophyta</taxon>
        <taxon>Tracheophyta</taxon>
        <taxon>Spermatophyta</taxon>
        <taxon>Magnoliopsida</taxon>
        <taxon>eudicotyledons</taxon>
        <taxon>Gunneridae</taxon>
        <taxon>Pentapetalae</taxon>
        <taxon>rosids</taxon>
        <taxon>fabids</taxon>
        <taxon>Cucurbitales</taxon>
        <taxon>Cucurbitaceae</taxon>
        <taxon>Benincaseae</taxon>
        <taxon>Cucumis</taxon>
    </lineage>
</organism>
<comment type="caution">
    <text evidence="3">The sequence shown here is derived from an EMBL/GenBank/DDBJ whole genome shotgun (WGS) entry which is preliminary data.</text>
</comment>
<dbReference type="Pfam" id="PF08284">
    <property type="entry name" value="RVP_2"/>
    <property type="match status" value="1"/>
</dbReference>
<dbReference type="InterPro" id="IPR000477">
    <property type="entry name" value="RT_dom"/>
</dbReference>
<sequence length="396" mass="44552">MLDFDVILGMDWLAANHASIDCSRKEVAFNPPSMASFKFKAEGSRLLPKVISAMRASKLLSQGTWSILASMVDTGEVDVSLSLEPVVRDYPDVFSEELPGLPPHREIEFAIELEPGTIPISRAPYRMAPAELKELKVQLQELLDKGFIRPSVSPFGALQGATVFSKIDLRSGYHQLRIKDGDVPKTTFRSRYGHYEFIVMSFGLTNAPAVFMDLMNRVFREFLDTFVIVFIDDILIYSKTEAEHEEHLRHVLYKARVSVDPAKIEAVTSWPRPSTVSEFRIFLSLAGYYRRFVENFSRIATPLTQLTRMGASFVSSKACEDSFQKLVTALVFTVPDGSGSFVIYSDASKKGLGCVLMQQGKVVAYASRQLKSHEQNYPTRDLELATVVFALKIWRH</sequence>
<feature type="domain" description="Reverse transcriptase/retrotransposon-derived protein RNase H-like" evidence="2">
    <location>
        <begin position="317"/>
        <end position="396"/>
    </location>
</feature>
<dbReference type="Proteomes" id="UP000321393">
    <property type="component" value="Unassembled WGS sequence"/>
</dbReference>
<accession>A0A5A7TRA7</accession>
<dbReference type="PANTHER" id="PTHR24559">
    <property type="entry name" value="TRANSPOSON TY3-I GAG-POL POLYPROTEIN"/>
    <property type="match status" value="1"/>
</dbReference>
<dbReference type="FunFam" id="3.30.70.270:FF:000020">
    <property type="entry name" value="Transposon Tf2-6 polyprotein-like Protein"/>
    <property type="match status" value="1"/>
</dbReference>
<evidence type="ECO:0000313" key="3">
    <source>
        <dbReference type="EMBL" id="KAA0046103.1"/>
    </source>
</evidence>
<dbReference type="InterPro" id="IPR041577">
    <property type="entry name" value="RT_RNaseH_2"/>
</dbReference>
<dbReference type="Gene3D" id="3.30.70.270">
    <property type="match status" value="2"/>
</dbReference>
<dbReference type="EMBL" id="SSTE01014379">
    <property type="protein sequence ID" value="KAA0046103.1"/>
    <property type="molecule type" value="Genomic_DNA"/>
</dbReference>
<dbReference type="CDD" id="cd01647">
    <property type="entry name" value="RT_LTR"/>
    <property type="match status" value="1"/>
</dbReference>
<dbReference type="Pfam" id="PF17919">
    <property type="entry name" value="RT_RNaseH_2"/>
    <property type="match status" value="1"/>
</dbReference>
<dbReference type="Gene3D" id="3.10.10.10">
    <property type="entry name" value="HIV Type 1 Reverse Transcriptase, subunit A, domain 1"/>
    <property type="match status" value="2"/>
</dbReference>
<dbReference type="Gene3D" id="2.40.70.10">
    <property type="entry name" value="Acid Proteases"/>
    <property type="match status" value="1"/>
</dbReference>
<gene>
    <name evidence="3" type="ORF">E6C27_scaffold157G00270</name>
</gene>
<evidence type="ECO:0000259" key="1">
    <source>
        <dbReference type="Pfam" id="PF00078"/>
    </source>
</evidence>
<dbReference type="PANTHER" id="PTHR24559:SF444">
    <property type="entry name" value="REVERSE TRANSCRIPTASE DOMAIN-CONTAINING PROTEIN"/>
    <property type="match status" value="1"/>
</dbReference>
<evidence type="ECO:0000313" key="4">
    <source>
        <dbReference type="Proteomes" id="UP000321393"/>
    </source>
</evidence>
<dbReference type="InterPro" id="IPR021109">
    <property type="entry name" value="Peptidase_aspartic_dom_sf"/>
</dbReference>
<reference evidence="3 4" key="1">
    <citation type="submission" date="2019-08" db="EMBL/GenBank/DDBJ databases">
        <title>Draft genome sequences of two oriental melons (Cucumis melo L. var makuwa).</title>
        <authorList>
            <person name="Kwon S.-Y."/>
        </authorList>
    </citation>
    <scope>NUCLEOTIDE SEQUENCE [LARGE SCALE GENOMIC DNA]</scope>
    <source>
        <strain evidence="4">cv. SW 3</strain>
        <tissue evidence="3">Leaf</tissue>
    </source>
</reference>
<dbReference type="AlphaFoldDB" id="A0A5A7TRA7"/>
<protein>
    <submittedName>
        <fullName evidence="3">Ty3-gypsy retrotransposon protein</fullName>
    </submittedName>
</protein>
<dbReference type="Pfam" id="PF00078">
    <property type="entry name" value="RVT_1"/>
    <property type="match status" value="1"/>
</dbReference>
<dbReference type="InterPro" id="IPR043128">
    <property type="entry name" value="Rev_trsase/Diguanyl_cyclase"/>
</dbReference>
<evidence type="ECO:0000259" key="2">
    <source>
        <dbReference type="Pfam" id="PF17919"/>
    </source>
</evidence>
<dbReference type="InterPro" id="IPR043502">
    <property type="entry name" value="DNA/RNA_pol_sf"/>
</dbReference>
<feature type="domain" description="Reverse transcriptase" evidence="1">
    <location>
        <begin position="154"/>
        <end position="267"/>
    </location>
</feature>
<name>A0A5A7TRA7_CUCMM</name>
<dbReference type="InterPro" id="IPR053134">
    <property type="entry name" value="RNA-dir_DNA_polymerase"/>
</dbReference>
<proteinExistence type="predicted"/>
<dbReference type="SUPFAM" id="SSF56672">
    <property type="entry name" value="DNA/RNA polymerases"/>
    <property type="match status" value="1"/>
</dbReference>